<dbReference type="EMBL" id="KN824733">
    <property type="protein sequence ID" value="KIM19405.1"/>
    <property type="molecule type" value="Genomic_DNA"/>
</dbReference>
<dbReference type="Proteomes" id="UP000054097">
    <property type="component" value="Unassembled WGS sequence"/>
</dbReference>
<evidence type="ECO:0000313" key="2">
    <source>
        <dbReference type="EMBL" id="KIM19405.1"/>
    </source>
</evidence>
<keyword evidence="1" id="KW-0472">Membrane</keyword>
<evidence type="ECO:0000256" key="1">
    <source>
        <dbReference type="SAM" id="Phobius"/>
    </source>
</evidence>
<dbReference type="AlphaFoldDB" id="A0A0C3A403"/>
<accession>A0A0C3A403</accession>
<sequence length="78" mass="8876">MGQHQFRPREKDTWNVAVFGQCYSLVLYVLVGTEERSAPFWPGVAPLDTRLGCWHNGFKRPVLKHGPRSLTCARVFGC</sequence>
<gene>
    <name evidence="2" type="ORF">M408DRAFT_231258</name>
</gene>
<reference evidence="2 3" key="1">
    <citation type="submission" date="2014-04" db="EMBL/GenBank/DDBJ databases">
        <authorList>
            <consortium name="DOE Joint Genome Institute"/>
            <person name="Kuo A."/>
            <person name="Zuccaro A."/>
            <person name="Kohler A."/>
            <person name="Nagy L.G."/>
            <person name="Floudas D."/>
            <person name="Copeland A."/>
            <person name="Barry K.W."/>
            <person name="Cichocki N."/>
            <person name="Veneault-Fourrey C."/>
            <person name="LaButti K."/>
            <person name="Lindquist E.A."/>
            <person name="Lipzen A."/>
            <person name="Lundell T."/>
            <person name="Morin E."/>
            <person name="Murat C."/>
            <person name="Sun H."/>
            <person name="Tunlid A."/>
            <person name="Henrissat B."/>
            <person name="Grigoriev I.V."/>
            <person name="Hibbett D.S."/>
            <person name="Martin F."/>
            <person name="Nordberg H.P."/>
            <person name="Cantor M.N."/>
            <person name="Hua S.X."/>
        </authorList>
    </citation>
    <scope>NUCLEOTIDE SEQUENCE [LARGE SCALE GENOMIC DNA]</scope>
    <source>
        <strain evidence="2 3">MAFF 305830</strain>
    </source>
</reference>
<protein>
    <submittedName>
        <fullName evidence="2">Uncharacterized protein</fullName>
    </submittedName>
</protein>
<proteinExistence type="predicted"/>
<dbReference type="OrthoDB" id="3248383at2759"/>
<organism evidence="2 3">
    <name type="scientific">Serendipita vermifera MAFF 305830</name>
    <dbReference type="NCBI Taxonomy" id="933852"/>
    <lineage>
        <taxon>Eukaryota</taxon>
        <taxon>Fungi</taxon>
        <taxon>Dikarya</taxon>
        <taxon>Basidiomycota</taxon>
        <taxon>Agaricomycotina</taxon>
        <taxon>Agaricomycetes</taxon>
        <taxon>Sebacinales</taxon>
        <taxon>Serendipitaceae</taxon>
        <taxon>Serendipita</taxon>
    </lineage>
</organism>
<keyword evidence="1" id="KW-1133">Transmembrane helix</keyword>
<feature type="transmembrane region" description="Helical" evidence="1">
    <location>
        <begin position="12"/>
        <end position="31"/>
    </location>
</feature>
<keyword evidence="3" id="KW-1185">Reference proteome</keyword>
<reference evidence="3" key="2">
    <citation type="submission" date="2015-01" db="EMBL/GenBank/DDBJ databases">
        <title>Evolutionary Origins and Diversification of the Mycorrhizal Mutualists.</title>
        <authorList>
            <consortium name="DOE Joint Genome Institute"/>
            <consortium name="Mycorrhizal Genomics Consortium"/>
            <person name="Kohler A."/>
            <person name="Kuo A."/>
            <person name="Nagy L.G."/>
            <person name="Floudas D."/>
            <person name="Copeland A."/>
            <person name="Barry K.W."/>
            <person name="Cichocki N."/>
            <person name="Veneault-Fourrey C."/>
            <person name="LaButti K."/>
            <person name="Lindquist E.A."/>
            <person name="Lipzen A."/>
            <person name="Lundell T."/>
            <person name="Morin E."/>
            <person name="Murat C."/>
            <person name="Riley R."/>
            <person name="Ohm R."/>
            <person name="Sun H."/>
            <person name="Tunlid A."/>
            <person name="Henrissat B."/>
            <person name="Grigoriev I.V."/>
            <person name="Hibbett D.S."/>
            <person name="Martin F."/>
        </authorList>
    </citation>
    <scope>NUCLEOTIDE SEQUENCE [LARGE SCALE GENOMIC DNA]</scope>
    <source>
        <strain evidence="3">MAFF 305830</strain>
    </source>
</reference>
<keyword evidence="1" id="KW-0812">Transmembrane</keyword>
<dbReference type="HOGENOM" id="CLU_2623534_0_0_1"/>
<evidence type="ECO:0000313" key="3">
    <source>
        <dbReference type="Proteomes" id="UP000054097"/>
    </source>
</evidence>
<name>A0A0C3A403_SERVB</name>